<dbReference type="Proteomes" id="UP001296967">
    <property type="component" value="Unassembled WGS sequence"/>
</dbReference>
<dbReference type="CDD" id="cd16894">
    <property type="entry name" value="MltD-like"/>
    <property type="match status" value="1"/>
</dbReference>
<reference evidence="5" key="2">
    <citation type="journal article" date="2020" name="Microorganisms">
        <title>Osmotic Adaptation and Compatible Solute Biosynthesis of Phototrophic Bacteria as Revealed from Genome Analyses.</title>
        <authorList>
            <person name="Imhoff J.F."/>
            <person name="Rahn T."/>
            <person name="Kunzel S."/>
            <person name="Keller A."/>
            <person name="Neulinger S.C."/>
        </authorList>
    </citation>
    <scope>NUCLEOTIDE SEQUENCE</scope>
    <source>
        <strain evidence="5">DSM 4395</strain>
    </source>
</reference>
<evidence type="ECO:0000256" key="1">
    <source>
        <dbReference type="ARBA" id="ARBA00007734"/>
    </source>
</evidence>
<accession>A0AAJ0XFE1</accession>
<dbReference type="GO" id="GO:0016020">
    <property type="term" value="C:membrane"/>
    <property type="evidence" value="ECO:0007669"/>
    <property type="project" value="InterPro"/>
</dbReference>
<dbReference type="InterPro" id="IPR000189">
    <property type="entry name" value="Transglyc_AS"/>
</dbReference>
<dbReference type="GO" id="GO:0008933">
    <property type="term" value="F:peptidoglycan lytic transglycosylase activity"/>
    <property type="evidence" value="ECO:0007669"/>
    <property type="project" value="InterPro"/>
</dbReference>
<dbReference type="InterPro" id="IPR008258">
    <property type="entry name" value="Transglycosylase_SLT_dom_1"/>
</dbReference>
<feature type="domain" description="Transglycosylase SLT" evidence="4">
    <location>
        <begin position="132"/>
        <end position="234"/>
    </location>
</feature>
<evidence type="ECO:0000313" key="6">
    <source>
        <dbReference type="Proteomes" id="UP001296967"/>
    </source>
</evidence>
<feature type="signal peptide" evidence="3">
    <location>
        <begin position="1"/>
        <end position="27"/>
    </location>
</feature>
<evidence type="ECO:0000256" key="2">
    <source>
        <dbReference type="SAM" id="MobiDB-lite"/>
    </source>
</evidence>
<feature type="region of interest" description="Disordered" evidence="2">
    <location>
        <begin position="343"/>
        <end position="364"/>
    </location>
</feature>
<keyword evidence="3" id="KW-0732">Signal</keyword>
<name>A0AAJ0XFE1_HALSE</name>
<sequence>MPSALRTPLLAYSASSLILLLSGCATQPTGEDSTAPQSFSVSAREYGYVRPAVDVRVIGRAQETGSSQRHRFAGSGDDLWDRVRHGGRLGVTHHERVERALRALKRNPDYLTDLTRRARPYLHLILGELERHGLPAELALLPEIESRYNPQAISPKSATGMWQFMPYTGIEMGLKQNSWYDGRNDILASTRGAIAYLRQLNQAFDGDWALALASYNAGPGRVRAAQRANRAAGKPTDFWSLDLPAETEHYVPKLLAIATLMREPETHGLEMPVIANQPRLEIVEARQQIDLAQAAQACGVTVTQLKQLNPGLKRGKTLPGGPHLVLVPAGTGDKLRTALAKAGKLAEPSLAATKQPSSTAGSDS</sequence>
<dbReference type="EMBL" id="NHSF01000019">
    <property type="protein sequence ID" value="MBK5929612.1"/>
    <property type="molecule type" value="Genomic_DNA"/>
</dbReference>
<dbReference type="Gene3D" id="1.10.530.10">
    <property type="match status" value="1"/>
</dbReference>
<organism evidence="5 6">
    <name type="scientific">Halochromatium salexigens</name>
    <name type="common">Chromatium salexigens</name>
    <dbReference type="NCBI Taxonomy" id="49447"/>
    <lineage>
        <taxon>Bacteria</taxon>
        <taxon>Pseudomonadati</taxon>
        <taxon>Pseudomonadota</taxon>
        <taxon>Gammaproteobacteria</taxon>
        <taxon>Chromatiales</taxon>
        <taxon>Chromatiaceae</taxon>
        <taxon>Halochromatium</taxon>
    </lineage>
</organism>
<dbReference type="PROSITE" id="PS51257">
    <property type="entry name" value="PROKAR_LIPOPROTEIN"/>
    <property type="match status" value="1"/>
</dbReference>
<dbReference type="SUPFAM" id="SSF53955">
    <property type="entry name" value="Lysozyme-like"/>
    <property type="match status" value="1"/>
</dbReference>
<dbReference type="PANTHER" id="PTHR37423:SF2">
    <property type="entry name" value="MEMBRANE-BOUND LYTIC MUREIN TRANSGLYCOSYLASE C"/>
    <property type="match status" value="1"/>
</dbReference>
<comment type="similarity">
    <text evidence="1">Belongs to the transglycosylase Slt family.</text>
</comment>
<evidence type="ECO:0000313" key="5">
    <source>
        <dbReference type="EMBL" id="MBK5929612.1"/>
    </source>
</evidence>
<evidence type="ECO:0000259" key="4">
    <source>
        <dbReference type="Pfam" id="PF01464"/>
    </source>
</evidence>
<feature type="chain" id="PRO_5042580976" description="Transglycosylase SLT domain-containing protein" evidence="3">
    <location>
        <begin position="28"/>
        <end position="364"/>
    </location>
</feature>
<dbReference type="Pfam" id="PF01464">
    <property type="entry name" value="SLT"/>
    <property type="match status" value="1"/>
</dbReference>
<protein>
    <recommendedName>
        <fullName evidence="4">Transglycosylase SLT domain-containing protein</fullName>
    </recommendedName>
</protein>
<comment type="caution">
    <text evidence="5">The sequence shown here is derived from an EMBL/GenBank/DDBJ whole genome shotgun (WGS) entry which is preliminary data.</text>
</comment>
<gene>
    <name evidence="5" type="ORF">CCR82_03440</name>
</gene>
<dbReference type="PANTHER" id="PTHR37423">
    <property type="entry name" value="SOLUBLE LYTIC MUREIN TRANSGLYCOSYLASE-RELATED"/>
    <property type="match status" value="1"/>
</dbReference>
<reference evidence="5" key="1">
    <citation type="submission" date="2017-05" db="EMBL/GenBank/DDBJ databases">
        <authorList>
            <person name="Imhoff J.F."/>
            <person name="Rahn T."/>
            <person name="Kuenzel S."/>
            <person name="Neulinger S.C."/>
        </authorList>
    </citation>
    <scope>NUCLEOTIDE SEQUENCE</scope>
    <source>
        <strain evidence="5">DSM 4395</strain>
    </source>
</reference>
<feature type="compositionally biased region" description="Polar residues" evidence="2">
    <location>
        <begin position="352"/>
        <end position="364"/>
    </location>
</feature>
<dbReference type="InterPro" id="IPR023346">
    <property type="entry name" value="Lysozyme-like_dom_sf"/>
</dbReference>
<dbReference type="PROSITE" id="PS00922">
    <property type="entry name" value="TRANSGLYCOSYLASE"/>
    <property type="match status" value="1"/>
</dbReference>
<proteinExistence type="inferred from homology"/>
<dbReference type="GO" id="GO:0000270">
    <property type="term" value="P:peptidoglycan metabolic process"/>
    <property type="evidence" value="ECO:0007669"/>
    <property type="project" value="InterPro"/>
</dbReference>
<dbReference type="RefSeq" id="WP_201243965.1">
    <property type="nucleotide sequence ID" value="NZ_NHSF01000019.1"/>
</dbReference>
<evidence type="ECO:0000256" key="3">
    <source>
        <dbReference type="SAM" id="SignalP"/>
    </source>
</evidence>
<dbReference type="AlphaFoldDB" id="A0AAJ0XFE1"/>
<keyword evidence="6" id="KW-1185">Reference proteome</keyword>